<sequence>MKKKYGVQLLCLLFTTVQSFSQVTDSTKPVQHVGGTVTATQNGVSLIPSFSLNKPAVMFDFNIGGKKLTFEPFLRFGMDGKPWSFIFWWRYKLATADKFKMSVGAHPSFVFRTISNPQVPDALQVSRFAAFDLTPSYRVTKNTTVGVYYLFSKGLDASSVRYTHFVTLNANFSHIGLGKTLYAKYVPQVYYLNMAGRDGLYVTHSLTLAANKFPLSVQTIMNKALHTELAGKNFVWNASVIYNFNKNYVRR</sequence>
<comment type="caution">
    <text evidence="2">The sequence shown here is derived from an EMBL/GenBank/DDBJ whole genome shotgun (WGS) entry which is preliminary data.</text>
</comment>
<evidence type="ECO:0000256" key="1">
    <source>
        <dbReference type="SAM" id="SignalP"/>
    </source>
</evidence>
<dbReference type="AlphaFoldDB" id="A0A562SLZ6"/>
<keyword evidence="1" id="KW-0732">Signal</keyword>
<proteinExistence type="predicted"/>
<evidence type="ECO:0000313" key="2">
    <source>
        <dbReference type="EMBL" id="TWI81670.1"/>
    </source>
</evidence>
<dbReference type="EMBL" id="VLLE01000004">
    <property type="protein sequence ID" value="TWI81670.1"/>
    <property type="molecule type" value="Genomic_DNA"/>
</dbReference>
<accession>A0A562SLZ6</accession>
<organism evidence="2 3">
    <name type="scientific">Lacibacter cauensis</name>
    <dbReference type="NCBI Taxonomy" id="510947"/>
    <lineage>
        <taxon>Bacteria</taxon>
        <taxon>Pseudomonadati</taxon>
        <taxon>Bacteroidota</taxon>
        <taxon>Chitinophagia</taxon>
        <taxon>Chitinophagales</taxon>
        <taxon>Chitinophagaceae</taxon>
        <taxon>Lacibacter</taxon>
    </lineage>
</organism>
<evidence type="ECO:0000313" key="3">
    <source>
        <dbReference type="Proteomes" id="UP000316167"/>
    </source>
</evidence>
<feature type="signal peptide" evidence="1">
    <location>
        <begin position="1"/>
        <end position="21"/>
    </location>
</feature>
<keyword evidence="3" id="KW-1185">Reference proteome</keyword>
<dbReference type="OrthoDB" id="650068at2"/>
<dbReference type="RefSeq" id="WP_144886855.1">
    <property type="nucleotide sequence ID" value="NZ_VLLE01000004.1"/>
</dbReference>
<gene>
    <name evidence="2" type="ORF">IQ13_2689</name>
</gene>
<feature type="chain" id="PRO_5021703145" description="Outer membrane protein" evidence="1">
    <location>
        <begin position="22"/>
        <end position="251"/>
    </location>
</feature>
<protein>
    <recommendedName>
        <fullName evidence="4">Outer membrane protein</fullName>
    </recommendedName>
</protein>
<name>A0A562SLZ6_9BACT</name>
<reference evidence="2 3" key="1">
    <citation type="journal article" date="2015" name="Stand. Genomic Sci.">
        <title>Genomic Encyclopedia of Bacterial and Archaeal Type Strains, Phase III: the genomes of soil and plant-associated and newly described type strains.</title>
        <authorList>
            <person name="Whitman W.B."/>
            <person name="Woyke T."/>
            <person name="Klenk H.P."/>
            <person name="Zhou Y."/>
            <person name="Lilburn T.G."/>
            <person name="Beck B.J."/>
            <person name="De Vos P."/>
            <person name="Vandamme P."/>
            <person name="Eisen J.A."/>
            <person name="Garrity G."/>
            <person name="Hugenholtz P."/>
            <person name="Kyrpides N.C."/>
        </authorList>
    </citation>
    <scope>NUCLEOTIDE SEQUENCE [LARGE SCALE GENOMIC DNA]</scope>
    <source>
        <strain evidence="2 3">CGMCC 1.7271</strain>
    </source>
</reference>
<dbReference type="Proteomes" id="UP000316167">
    <property type="component" value="Unassembled WGS sequence"/>
</dbReference>
<evidence type="ECO:0008006" key="4">
    <source>
        <dbReference type="Google" id="ProtNLM"/>
    </source>
</evidence>